<feature type="transmembrane region" description="Helical" evidence="1">
    <location>
        <begin position="343"/>
        <end position="360"/>
    </location>
</feature>
<name>A0A4R2K0E6_9PSEU</name>
<gene>
    <name evidence="2" type="ORF">EV192_1011536</name>
</gene>
<dbReference type="Proteomes" id="UP000295680">
    <property type="component" value="Unassembled WGS sequence"/>
</dbReference>
<feature type="transmembrane region" description="Helical" evidence="1">
    <location>
        <begin position="171"/>
        <end position="191"/>
    </location>
</feature>
<feature type="transmembrane region" description="Helical" evidence="1">
    <location>
        <begin position="58"/>
        <end position="79"/>
    </location>
</feature>
<reference evidence="2 3" key="1">
    <citation type="submission" date="2019-03" db="EMBL/GenBank/DDBJ databases">
        <title>Genomic Encyclopedia of Type Strains, Phase IV (KMG-IV): sequencing the most valuable type-strain genomes for metagenomic binning, comparative biology and taxonomic classification.</title>
        <authorList>
            <person name="Goeker M."/>
        </authorList>
    </citation>
    <scope>NUCLEOTIDE SEQUENCE [LARGE SCALE GENOMIC DNA]</scope>
    <source>
        <strain evidence="2 3">DSM 45934</strain>
    </source>
</reference>
<feature type="transmembrane region" description="Helical" evidence="1">
    <location>
        <begin position="312"/>
        <end position="331"/>
    </location>
</feature>
<feature type="transmembrane region" description="Helical" evidence="1">
    <location>
        <begin position="91"/>
        <end position="110"/>
    </location>
</feature>
<keyword evidence="3" id="KW-1185">Reference proteome</keyword>
<feature type="transmembrane region" description="Helical" evidence="1">
    <location>
        <begin position="116"/>
        <end position="135"/>
    </location>
</feature>
<keyword evidence="1" id="KW-0472">Membrane</keyword>
<feature type="transmembrane region" description="Helical" evidence="1">
    <location>
        <begin position="366"/>
        <end position="387"/>
    </location>
</feature>
<dbReference type="PANTHER" id="PTHR36840">
    <property type="entry name" value="BLL5714 PROTEIN"/>
    <property type="match status" value="1"/>
</dbReference>
<comment type="caution">
    <text evidence="2">The sequence shown here is derived from an EMBL/GenBank/DDBJ whole genome shotgun (WGS) entry which is preliminary data.</text>
</comment>
<keyword evidence="1" id="KW-0812">Transmembrane</keyword>
<dbReference type="AlphaFoldDB" id="A0A4R2K0E6"/>
<accession>A0A4R2K0E6</accession>
<dbReference type="InterPro" id="IPR010640">
    <property type="entry name" value="Low_temperature_requirement_A"/>
</dbReference>
<feature type="transmembrane region" description="Helical" evidence="1">
    <location>
        <begin position="211"/>
        <end position="232"/>
    </location>
</feature>
<dbReference type="Pfam" id="PF06772">
    <property type="entry name" value="LtrA"/>
    <property type="match status" value="1"/>
</dbReference>
<evidence type="ECO:0000313" key="2">
    <source>
        <dbReference type="EMBL" id="TCO65744.1"/>
    </source>
</evidence>
<keyword evidence="1" id="KW-1133">Transmembrane helix</keyword>
<dbReference type="EMBL" id="SLWS01000001">
    <property type="protein sequence ID" value="TCO65744.1"/>
    <property type="molecule type" value="Genomic_DNA"/>
</dbReference>
<feature type="transmembrane region" description="Helical" evidence="1">
    <location>
        <begin position="280"/>
        <end position="300"/>
    </location>
</feature>
<evidence type="ECO:0000313" key="3">
    <source>
        <dbReference type="Proteomes" id="UP000295680"/>
    </source>
</evidence>
<dbReference type="PANTHER" id="PTHR36840:SF1">
    <property type="entry name" value="BLL5714 PROTEIN"/>
    <property type="match status" value="1"/>
</dbReference>
<organism evidence="2 3">
    <name type="scientific">Actinocrispum wychmicini</name>
    <dbReference type="NCBI Taxonomy" id="1213861"/>
    <lineage>
        <taxon>Bacteria</taxon>
        <taxon>Bacillati</taxon>
        <taxon>Actinomycetota</taxon>
        <taxon>Actinomycetes</taxon>
        <taxon>Pseudonocardiales</taxon>
        <taxon>Pseudonocardiaceae</taxon>
        <taxon>Actinocrispum</taxon>
    </lineage>
</organism>
<feature type="transmembrane region" description="Helical" evidence="1">
    <location>
        <begin position="238"/>
        <end position="259"/>
    </location>
</feature>
<sequence length="389" mass="42270">MGMVRSWRRPMVGRDRDETHRASTPLELLFDLCFVVAVASAAAELHHALAASHLGAGLFGFATSFFAIWWAWVNFTWFASAYDTDDVPYRLLTLLQIAGVLVMAAGIPEAFEHRDFTVPTIGYVIMRVAMVIQWLRAAREHTAGRPAALRYALGISVVQLCWVVRLFLPGVWGWIGFGLFAVLELLVPVWAEYRGNRTSWHPNHIAERYGLFTLIVLGECVLSATTAIQTAISESGLSAALLVIAGSGLVLLFGLWWAYFKRDAAPRLRNSLKSTMVWAYSHYAVFGSVAAVGAGLGVVVDTEAGKTELPTYGAALAVAVPVVVYMVVVGLQHKIMNRDEPVALRYIVLGAVLILAAVLLPLPAAVAAMAVVSSLLVVYGVVVTSRFTL</sequence>
<proteinExistence type="predicted"/>
<evidence type="ECO:0000256" key="1">
    <source>
        <dbReference type="SAM" id="Phobius"/>
    </source>
</evidence>
<feature type="transmembrane region" description="Helical" evidence="1">
    <location>
        <begin position="147"/>
        <end position="165"/>
    </location>
</feature>
<protein>
    <submittedName>
        <fullName evidence="2">Low temperature requirement protein LtrA</fullName>
    </submittedName>
</protein>